<organism evidence="11 12">
    <name type="scientific">Virgibacillus siamensis</name>
    <dbReference type="NCBI Taxonomy" id="480071"/>
    <lineage>
        <taxon>Bacteria</taxon>
        <taxon>Bacillati</taxon>
        <taxon>Bacillota</taxon>
        <taxon>Bacilli</taxon>
        <taxon>Bacillales</taxon>
        <taxon>Bacillaceae</taxon>
        <taxon>Virgibacillus</taxon>
    </lineage>
</organism>
<evidence type="ECO:0000259" key="10">
    <source>
        <dbReference type="Pfam" id="PF02870"/>
    </source>
</evidence>
<dbReference type="InterPro" id="IPR001497">
    <property type="entry name" value="MethylDNA_cys_MeTrfase_AS"/>
</dbReference>
<name>A0ABP3QU69_9BACI</name>
<dbReference type="PANTHER" id="PTHR10815">
    <property type="entry name" value="METHYLATED-DNA--PROTEIN-CYSTEINE METHYLTRANSFERASE"/>
    <property type="match status" value="1"/>
</dbReference>
<evidence type="ECO:0000313" key="12">
    <source>
        <dbReference type="Proteomes" id="UP001500866"/>
    </source>
</evidence>
<evidence type="ECO:0000259" key="9">
    <source>
        <dbReference type="Pfam" id="PF01035"/>
    </source>
</evidence>
<reference evidence="12" key="1">
    <citation type="journal article" date="2019" name="Int. J. Syst. Evol. Microbiol.">
        <title>The Global Catalogue of Microorganisms (GCM) 10K type strain sequencing project: providing services to taxonomists for standard genome sequencing and annotation.</title>
        <authorList>
            <consortium name="The Broad Institute Genomics Platform"/>
            <consortium name="The Broad Institute Genome Sequencing Center for Infectious Disease"/>
            <person name="Wu L."/>
            <person name="Ma J."/>
        </authorList>
    </citation>
    <scope>NUCLEOTIDE SEQUENCE [LARGE SCALE GENOMIC DNA]</scope>
    <source>
        <strain evidence="12">JCM 15395</strain>
    </source>
</reference>
<evidence type="ECO:0000256" key="5">
    <source>
        <dbReference type="ARBA" id="ARBA00022763"/>
    </source>
</evidence>
<comment type="similarity">
    <text evidence="8">Belongs to the MGMT family.</text>
</comment>
<dbReference type="SUPFAM" id="SSF46767">
    <property type="entry name" value="Methylated DNA-protein cysteine methyltransferase, C-terminal domain"/>
    <property type="match status" value="1"/>
</dbReference>
<comment type="caution">
    <text evidence="11">The sequence shown here is derived from an EMBL/GenBank/DDBJ whole genome shotgun (WGS) entry which is preliminary data.</text>
</comment>
<sequence length="171" mass="19241">MELLYDEMDSPVGTLLLVSDGEKMVRIEYGSMADLEEKMTGWAARYFGAASFVKDPEKVMGAKKELQEYFKNERQQFTIPFEFHGTDFQKQVWQALFDTISFGKTKTYKDIAETIDKPKAVRAVGGAVNKNPFSIVVPCHRVIGANGKMVGYNGGLDKKEFLLNHEIGESI</sequence>
<dbReference type="PROSITE" id="PS00374">
    <property type="entry name" value="MGMT"/>
    <property type="match status" value="1"/>
</dbReference>
<comment type="catalytic activity">
    <reaction evidence="7 8">
        <text>a 6-O-methyl-2'-deoxyguanosine in DNA + L-cysteinyl-[protein] = S-methyl-L-cysteinyl-[protein] + a 2'-deoxyguanosine in DNA</text>
        <dbReference type="Rhea" id="RHEA:24000"/>
        <dbReference type="Rhea" id="RHEA-COMP:10131"/>
        <dbReference type="Rhea" id="RHEA-COMP:10132"/>
        <dbReference type="Rhea" id="RHEA-COMP:11367"/>
        <dbReference type="Rhea" id="RHEA-COMP:11368"/>
        <dbReference type="ChEBI" id="CHEBI:29950"/>
        <dbReference type="ChEBI" id="CHEBI:82612"/>
        <dbReference type="ChEBI" id="CHEBI:85445"/>
        <dbReference type="ChEBI" id="CHEBI:85448"/>
        <dbReference type="EC" id="2.1.1.63"/>
    </reaction>
</comment>
<feature type="active site" description="Nucleophile; methyl group acceptor" evidence="8">
    <location>
        <position position="139"/>
    </location>
</feature>
<evidence type="ECO:0000256" key="1">
    <source>
        <dbReference type="ARBA" id="ARBA00001286"/>
    </source>
</evidence>
<comment type="subcellular location">
    <subcellularLocation>
        <location evidence="8">Cytoplasm</location>
    </subcellularLocation>
</comment>
<dbReference type="InterPro" id="IPR036631">
    <property type="entry name" value="MGMT_N_sf"/>
</dbReference>
<evidence type="ECO:0000256" key="7">
    <source>
        <dbReference type="ARBA" id="ARBA00049348"/>
    </source>
</evidence>
<evidence type="ECO:0000256" key="3">
    <source>
        <dbReference type="ARBA" id="ARBA00022603"/>
    </source>
</evidence>
<dbReference type="InterPro" id="IPR036388">
    <property type="entry name" value="WH-like_DNA-bd_sf"/>
</dbReference>
<proteinExistence type="inferred from homology"/>
<dbReference type="InterPro" id="IPR023546">
    <property type="entry name" value="MGMT"/>
</dbReference>
<keyword evidence="6 8" id="KW-0234">DNA repair</keyword>
<comment type="catalytic activity">
    <reaction evidence="1 8">
        <text>a 4-O-methyl-thymidine in DNA + L-cysteinyl-[protein] = a thymidine in DNA + S-methyl-L-cysteinyl-[protein]</text>
        <dbReference type="Rhea" id="RHEA:53428"/>
        <dbReference type="Rhea" id="RHEA-COMP:10131"/>
        <dbReference type="Rhea" id="RHEA-COMP:10132"/>
        <dbReference type="Rhea" id="RHEA-COMP:13555"/>
        <dbReference type="Rhea" id="RHEA-COMP:13556"/>
        <dbReference type="ChEBI" id="CHEBI:29950"/>
        <dbReference type="ChEBI" id="CHEBI:82612"/>
        <dbReference type="ChEBI" id="CHEBI:137386"/>
        <dbReference type="ChEBI" id="CHEBI:137387"/>
        <dbReference type="EC" id="2.1.1.63"/>
    </reaction>
</comment>
<feature type="domain" description="Methylated-DNA-[protein]-cysteine S-methyltransferase DNA binding" evidence="9">
    <location>
        <begin position="87"/>
        <end position="166"/>
    </location>
</feature>
<dbReference type="InterPro" id="IPR008332">
    <property type="entry name" value="MethylG_MeTrfase_N"/>
</dbReference>
<dbReference type="EC" id="2.1.1.63" evidence="8"/>
<gene>
    <name evidence="11" type="ORF">GCM10009001_09700</name>
</gene>
<keyword evidence="12" id="KW-1185">Reference proteome</keyword>
<keyword evidence="5 8" id="KW-0227">DNA damage</keyword>
<dbReference type="EMBL" id="BAAADS010000006">
    <property type="protein sequence ID" value="GAA0595640.1"/>
    <property type="molecule type" value="Genomic_DNA"/>
</dbReference>
<comment type="function">
    <text evidence="8">Involved in the cellular defense against the biological effects of O6-methylguanine (O6-MeG) and O4-methylthymine (O4-MeT) in DNA. Repairs the methylated nucleobase in DNA by stoichiometrically transferring the methyl group to a cysteine residue in the enzyme. This is a suicide reaction: the enzyme is irreversibly inactivated.</text>
</comment>
<dbReference type="InterPro" id="IPR014048">
    <property type="entry name" value="MethylDNA_cys_MeTrfase_DNA-bd"/>
</dbReference>
<protein>
    <recommendedName>
        <fullName evidence="8">Methylated-DNA--protein-cysteine methyltransferase</fullName>
        <ecNumber evidence="8">2.1.1.63</ecNumber>
    </recommendedName>
    <alternativeName>
        <fullName evidence="8">6-O-methylguanine-DNA methyltransferase</fullName>
        <shortName evidence="8">MGMT</shortName>
    </alternativeName>
    <alternativeName>
        <fullName evidence="8">O-6-methylguanine-DNA-alkyltransferase</fullName>
    </alternativeName>
</protein>
<dbReference type="Gene3D" id="3.30.160.70">
    <property type="entry name" value="Methylated DNA-protein cysteine methyltransferase domain"/>
    <property type="match status" value="1"/>
</dbReference>
<dbReference type="Gene3D" id="1.10.10.10">
    <property type="entry name" value="Winged helix-like DNA-binding domain superfamily/Winged helix DNA-binding domain"/>
    <property type="match status" value="1"/>
</dbReference>
<dbReference type="PANTHER" id="PTHR10815:SF13">
    <property type="entry name" value="METHYLATED-DNA--PROTEIN-CYSTEINE METHYLTRANSFERASE"/>
    <property type="match status" value="1"/>
</dbReference>
<dbReference type="CDD" id="cd06445">
    <property type="entry name" value="ATase"/>
    <property type="match status" value="1"/>
</dbReference>
<keyword evidence="4 8" id="KW-0808">Transferase</keyword>
<evidence type="ECO:0000256" key="8">
    <source>
        <dbReference type="HAMAP-Rule" id="MF_00772"/>
    </source>
</evidence>
<accession>A0ABP3QU69</accession>
<dbReference type="Pfam" id="PF02870">
    <property type="entry name" value="Methyltransf_1N"/>
    <property type="match status" value="1"/>
</dbReference>
<comment type="miscellaneous">
    <text evidence="8">This enzyme catalyzes only one turnover and therefore is not strictly catalytic. According to one definition, an enzyme is a biocatalyst that acts repeatedly and over many reaction cycles.</text>
</comment>
<keyword evidence="3 8" id="KW-0489">Methyltransferase</keyword>
<dbReference type="Pfam" id="PF01035">
    <property type="entry name" value="DNA_binding_1"/>
    <property type="match status" value="1"/>
</dbReference>
<evidence type="ECO:0000256" key="6">
    <source>
        <dbReference type="ARBA" id="ARBA00023204"/>
    </source>
</evidence>
<dbReference type="Proteomes" id="UP001500866">
    <property type="component" value="Unassembled WGS sequence"/>
</dbReference>
<dbReference type="HAMAP" id="MF_00772">
    <property type="entry name" value="OGT"/>
    <property type="match status" value="1"/>
</dbReference>
<keyword evidence="2 8" id="KW-0963">Cytoplasm</keyword>
<dbReference type="InterPro" id="IPR036217">
    <property type="entry name" value="MethylDNA_cys_MeTrfase_DNAb"/>
</dbReference>
<feature type="domain" description="Methylguanine DNA methyltransferase ribonuclease-like" evidence="10">
    <location>
        <begin position="4"/>
        <end position="82"/>
    </location>
</feature>
<evidence type="ECO:0000256" key="2">
    <source>
        <dbReference type="ARBA" id="ARBA00022490"/>
    </source>
</evidence>
<dbReference type="NCBIfam" id="TIGR00589">
    <property type="entry name" value="ogt"/>
    <property type="match status" value="1"/>
</dbReference>
<evidence type="ECO:0000256" key="4">
    <source>
        <dbReference type="ARBA" id="ARBA00022679"/>
    </source>
</evidence>
<dbReference type="SUPFAM" id="SSF53155">
    <property type="entry name" value="Methylated DNA-protein cysteine methyltransferase domain"/>
    <property type="match status" value="1"/>
</dbReference>
<evidence type="ECO:0000313" key="11">
    <source>
        <dbReference type="EMBL" id="GAA0595640.1"/>
    </source>
</evidence>
<dbReference type="RefSeq" id="WP_343810797.1">
    <property type="nucleotide sequence ID" value="NZ_BAAADS010000006.1"/>
</dbReference>